<keyword evidence="12" id="KW-0004">4Fe-4S</keyword>
<dbReference type="PIRSF" id="PIRSF000363">
    <property type="entry name" value="Nitrogenase_iron"/>
    <property type="match status" value="1"/>
</dbReference>
<dbReference type="GO" id="GO:0051539">
    <property type="term" value="F:4 iron, 4 sulfur cluster binding"/>
    <property type="evidence" value="ECO:0007669"/>
    <property type="project" value="UniProtKB-KW"/>
</dbReference>
<comment type="function">
    <text evidence="2">The key enzymatic reactions in nitrogen fixation are catalyzed by the nitrogenase complex, which has 2 components: the iron protein and the molybdenum-iron protein.</text>
</comment>
<keyword evidence="10 12" id="KW-0411">Iron-sulfur</keyword>
<dbReference type="Pfam" id="PF00142">
    <property type="entry name" value="Fer4_NifH"/>
    <property type="match status" value="1"/>
</dbReference>
<keyword evidence="9 12" id="KW-0408">Iron</keyword>
<reference evidence="13" key="2">
    <citation type="journal article" date="2021" name="PeerJ">
        <title>Extensive microbial diversity within the chicken gut microbiome revealed by metagenomics and culture.</title>
        <authorList>
            <person name="Gilroy R."/>
            <person name="Ravi A."/>
            <person name="Getino M."/>
            <person name="Pursley I."/>
            <person name="Horton D.L."/>
            <person name="Alikhan N.F."/>
            <person name="Baker D."/>
            <person name="Gharbi K."/>
            <person name="Hall N."/>
            <person name="Watson M."/>
            <person name="Adriaenssens E.M."/>
            <person name="Foster-Nyarko E."/>
            <person name="Jarju S."/>
            <person name="Secka A."/>
            <person name="Antonio M."/>
            <person name="Oren A."/>
            <person name="Chaudhuri R.R."/>
            <person name="La Ragione R."/>
            <person name="Hildebrand F."/>
            <person name="Pallen M.J."/>
        </authorList>
    </citation>
    <scope>NUCLEOTIDE SEQUENCE</scope>
    <source>
        <strain evidence="13">ChiSjej6B24-2974</strain>
    </source>
</reference>
<evidence type="ECO:0000256" key="4">
    <source>
        <dbReference type="ARBA" id="ARBA00011738"/>
    </source>
</evidence>
<dbReference type="PRINTS" id="PR00091">
    <property type="entry name" value="NITROGNASEII"/>
</dbReference>
<evidence type="ECO:0000256" key="9">
    <source>
        <dbReference type="ARBA" id="ARBA00023004"/>
    </source>
</evidence>
<evidence type="ECO:0000256" key="2">
    <source>
        <dbReference type="ARBA" id="ARBA00002234"/>
    </source>
</evidence>
<dbReference type="AlphaFoldDB" id="A0A9D0ZML6"/>
<dbReference type="EMBL" id="DVFZ01000095">
    <property type="protein sequence ID" value="HIQ83322.1"/>
    <property type="molecule type" value="Genomic_DNA"/>
</dbReference>
<comment type="catalytic activity">
    <reaction evidence="11">
        <text>N2 + 8 reduced [2Fe-2S]-[ferredoxin] + 16 ATP + 16 H2O = H2 + 8 oxidized [2Fe-2S]-[ferredoxin] + 2 NH4(+) + 16 ADP + 16 phosphate + 6 H(+)</text>
        <dbReference type="Rhea" id="RHEA:21448"/>
        <dbReference type="Rhea" id="RHEA-COMP:10000"/>
        <dbReference type="Rhea" id="RHEA-COMP:10001"/>
        <dbReference type="ChEBI" id="CHEBI:15377"/>
        <dbReference type="ChEBI" id="CHEBI:15378"/>
        <dbReference type="ChEBI" id="CHEBI:17997"/>
        <dbReference type="ChEBI" id="CHEBI:18276"/>
        <dbReference type="ChEBI" id="CHEBI:28938"/>
        <dbReference type="ChEBI" id="CHEBI:30616"/>
        <dbReference type="ChEBI" id="CHEBI:33737"/>
        <dbReference type="ChEBI" id="CHEBI:33738"/>
        <dbReference type="ChEBI" id="CHEBI:43474"/>
        <dbReference type="ChEBI" id="CHEBI:456216"/>
        <dbReference type="EC" id="1.18.6.1"/>
    </reaction>
</comment>
<reference evidence="13" key="1">
    <citation type="submission" date="2020-10" db="EMBL/GenBank/DDBJ databases">
        <authorList>
            <person name="Gilroy R."/>
        </authorList>
    </citation>
    <scope>NUCLEOTIDE SEQUENCE</scope>
    <source>
        <strain evidence="13">ChiSjej6B24-2974</strain>
    </source>
</reference>
<organism evidence="13 14">
    <name type="scientific">Candidatus Pullichristensenella stercorigallinarum</name>
    <dbReference type="NCBI Taxonomy" id="2840909"/>
    <lineage>
        <taxon>Bacteria</taxon>
        <taxon>Bacillati</taxon>
        <taxon>Bacillota</taxon>
        <taxon>Clostridia</taxon>
        <taxon>Candidatus Pullichristensenella</taxon>
    </lineage>
</organism>
<accession>A0A9D0ZML6</accession>
<comment type="similarity">
    <text evidence="3 12">Belongs to the NifH/BchL/ChlL family.</text>
</comment>
<dbReference type="InterPro" id="IPR027417">
    <property type="entry name" value="P-loop_NTPase"/>
</dbReference>
<evidence type="ECO:0000256" key="10">
    <source>
        <dbReference type="ARBA" id="ARBA00023014"/>
    </source>
</evidence>
<proteinExistence type="inferred from homology"/>
<comment type="subunit">
    <text evidence="4">Homodimer.</text>
</comment>
<sequence>MSGRRIAIYGKGGIGKTTIAVNLAVLLARRGLRTLLVGCDPKKDTARLLTSRLLPSLMERYDALASGAAAPEEVLLPVRENLLVCESGGPRPGVGCAGRGILIALEWLQKSGAYERADVVLYDVLGDVVCGGFATPVTRGFTDTICVVTSGEQASLLAANNILRGMEAVGGKVGGLIFNARGFDGEERLAHAFAQMANTPLLGEIPCSQRIKREELRRHVVCEAEGAEAEKRALTALAERLLALEHAASPRPLDPEVLYAAIEQMERCDPDD</sequence>
<dbReference type="GO" id="GO:0016163">
    <property type="term" value="F:nitrogenase activity"/>
    <property type="evidence" value="ECO:0007669"/>
    <property type="project" value="UniProtKB-EC"/>
</dbReference>
<dbReference type="GO" id="GO:0005524">
    <property type="term" value="F:ATP binding"/>
    <property type="evidence" value="ECO:0007669"/>
    <property type="project" value="UniProtKB-KW"/>
</dbReference>
<comment type="cofactor">
    <cofactor evidence="1">
        <name>[4Fe-4S] cluster</name>
        <dbReference type="ChEBI" id="CHEBI:49883"/>
    </cofactor>
</comment>
<keyword evidence="6 12" id="KW-0479">Metal-binding</keyword>
<evidence type="ECO:0000256" key="1">
    <source>
        <dbReference type="ARBA" id="ARBA00001966"/>
    </source>
</evidence>
<dbReference type="PROSITE" id="PS00746">
    <property type="entry name" value="NIFH_FRXC_1"/>
    <property type="match status" value="1"/>
</dbReference>
<evidence type="ECO:0000256" key="12">
    <source>
        <dbReference type="RuleBase" id="RU003688"/>
    </source>
</evidence>
<dbReference type="Proteomes" id="UP000824260">
    <property type="component" value="Unassembled WGS sequence"/>
</dbReference>
<dbReference type="PROSITE" id="PS51026">
    <property type="entry name" value="NIFH_FRXC_3"/>
    <property type="match status" value="1"/>
</dbReference>
<keyword evidence="7 12" id="KW-0547">Nucleotide-binding</keyword>
<keyword evidence="8 12" id="KW-0067">ATP-binding</keyword>
<dbReference type="PROSITE" id="PS00692">
    <property type="entry name" value="NIFH_FRXC_2"/>
    <property type="match status" value="1"/>
</dbReference>
<comment type="caution">
    <text evidence="13">The sequence shown here is derived from an EMBL/GenBank/DDBJ whole genome shotgun (WGS) entry which is preliminary data.</text>
</comment>
<dbReference type="PANTHER" id="PTHR42864">
    <property type="entry name" value="LIGHT-INDEPENDENT PROTOCHLOROPHYLLIDE REDUCTASE IRON-SULFUR ATP-BINDING PROTEIN"/>
    <property type="match status" value="1"/>
</dbReference>
<evidence type="ECO:0000256" key="8">
    <source>
        <dbReference type="ARBA" id="ARBA00022840"/>
    </source>
</evidence>
<gene>
    <name evidence="13" type="ORF">IAA52_09520</name>
</gene>
<evidence type="ECO:0000256" key="7">
    <source>
        <dbReference type="ARBA" id="ARBA00022741"/>
    </source>
</evidence>
<evidence type="ECO:0000256" key="3">
    <source>
        <dbReference type="ARBA" id="ARBA00005504"/>
    </source>
</evidence>
<dbReference type="Gene3D" id="3.40.50.300">
    <property type="entry name" value="P-loop containing nucleotide triphosphate hydrolases"/>
    <property type="match status" value="1"/>
</dbReference>
<dbReference type="InterPro" id="IPR000392">
    <property type="entry name" value="NifH/frxC"/>
</dbReference>
<evidence type="ECO:0000313" key="14">
    <source>
        <dbReference type="Proteomes" id="UP000824260"/>
    </source>
</evidence>
<dbReference type="GO" id="GO:0046872">
    <property type="term" value="F:metal ion binding"/>
    <property type="evidence" value="ECO:0007669"/>
    <property type="project" value="UniProtKB-KW"/>
</dbReference>
<evidence type="ECO:0000256" key="5">
    <source>
        <dbReference type="ARBA" id="ARBA00012773"/>
    </source>
</evidence>
<name>A0A9D0ZML6_9FIRM</name>
<protein>
    <recommendedName>
        <fullName evidence="5">nitrogenase</fullName>
        <ecNumber evidence="5">1.18.6.1</ecNumber>
    </recommendedName>
</protein>
<evidence type="ECO:0000256" key="6">
    <source>
        <dbReference type="ARBA" id="ARBA00022723"/>
    </source>
</evidence>
<dbReference type="SUPFAM" id="SSF52540">
    <property type="entry name" value="P-loop containing nucleoside triphosphate hydrolases"/>
    <property type="match status" value="1"/>
</dbReference>
<dbReference type="EC" id="1.18.6.1" evidence="5"/>
<keyword evidence="12" id="KW-0560">Oxidoreductase</keyword>
<evidence type="ECO:0000313" key="13">
    <source>
        <dbReference type="EMBL" id="HIQ83322.1"/>
    </source>
</evidence>
<dbReference type="PANTHER" id="PTHR42864:SF2">
    <property type="entry name" value="LIGHT-INDEPENDENT PROTOCHLOROPHYLLIDE REDUCTASE IRON-SULFUR ATP-BINDING PROTEIN"/>
    <property type="match status" value="1"/>
</dbReference>
<evidence type="ECO:0000256" key="11">
    <source>
        <dbReference type="ARBA" id="ARBA00047967"/>
    </source>
</evidence>
<dbReference type="InterPro" id="IPR030655">
    <property type="entry name" value="NifH/chlL_CS"/>
</dbReference>